<dbReference type="InterPro" id="IPR029058">
    <property type="entry name" value="AB_hydrolase_fold"/>
</dbReference>
<feature type="chain" id="PRO_5043683670" evidence="4">
    <location>
        <begin position="43"/>
        <end position="365"/>
    </location>
</feature>
<evidence type="ECO:0000259" key="5">
    <source>
        <dbReference type="Pfam" id="PF00326"/>
    </source>
</evidence>
<evidence type="ECO:0000313" key="6">
    <source>
        <dbReference type="EMBL" id="XBY44998.1"/>
    </source>
</evidence>
<proteinExistence type="predicted"/>
<keyword evidence="4" id="KW-0732">Signal</keyword>
<name>A0AAU7XA80_9HYPH</name>
<keyword evidence="3" id="KW-0443">Lipid metabolism</keyword>
<evidence type="ECO:0000256" key="3">
    <source>
        <dbReference type="ARBA" id="ARBA00023098"/>
    </source>
</evidence>
<keyword evidence="2" id="KW-0442">Lipid degradation</keyword>
<dbReference type="GO" id="GO:0006508">
    <property type="term" value="P:proteolysis"/>
    <property type="evidence" value="ECO:0007669"/>
    <property type="project" value="InterPro"/>
</dbReference>
<organism evidence="6">
    <name type="scientific">Methyloraptor flagellatus</name>
    <dbReference type="NCBI Taxonomy" id="3162530"/>
    <lineage>
        <taxon>Bacteria</taxon>
        <taxon>Pseudomonadati</taxon>
        <taxon>Pseudomonadota</taxon>
        <taxon>Alphaproteobacteria</taxon>
        <taxon>Hyphomicrobiales</taxon>
        <taxon>Ancalomicrobiaceae</taxon>
        <taxon>Methyloraptor</taxon>
    </lineage>
</organism>
<dbReference type="InterPro" id="IPR001375">
    <property type="entry name" value="Peptidase_S9_cat"/>
</dbReference>
<dbReference type="Pfam" id="PF00326">
    <property type="entry name" value="Peptidase_S9"/>
    <property type="match status" value="1"/>
</dbReference>
<dbReference type="Gene3D" id="3.40.50.1820">
    <property type="entry name" value="alpha/beta hydrolase"/>
    <property type="match status" value="1"/>
</dbReference>
<dbReference type="PANTHER" id="PTHR10272">
    <property type="entry name" value="PLATELET-ACTIVATING FACTOR ACETYLHYDROLASE"/>
    <property type="match status" value="1"/>
</dbReference>
<dbReference type="PANTHER" id="PTHR10272:SF0">
    <property type="entry name" value="PLATELET-ACTIVATING FACTOR ACETYLHYDROLASE"/>
    <property type="match status" value="1"/>
</dbReference>
<evidence type="ECO:0000256" key="2">
    <source>
        <dbReference type="ARBA" id="ARBA00022963"/>
    </source>
</evidence>
<dbReference type="InterPro" id="IPR006311">
    <property type="entry name" value="TAT_signal"/>
</dbReference>
<evidence type="ECO:0000256" key="1">
    <source>
        <dbReference type="ARBA" id="ARBA00022801"/>
    </source>
</evidence>
<feature type="signal peptide" evidence="4">
    <location>
        <begin position="1"/>
        <end position="42"/>
    </location>
</feature>
<dbReference type="GO" id="GO:0016042">
    <property type="term" value="P:lipid catabolic process"/>
    <property type="evidence" value="ECO:0007669"/>
    <property type="project" value="UniProtKB-KW"/>
</dbReference>
<dbReference type="EMBL" id="CP158568">
    <property type="protein sequence ID" value="XBY44998.1"/>
    <property type="molecule type" value="Genomic_DNA"/>
</dbReference>
<accession>A0AAU7XA80</accession>
<dbReference type="GO" id="GO:0008236">
    <property type="term" value="F:serine-type peptidase activity"/>
    <property type="evidence" value="ECO:0007669"/>
    <property type="project" value="InterPro"/>
</dbReference>
<keyword evidence="1" id="KW-0378">Hydrolase</keyword>
<dbReference type="AlphaFoldDB" id="A0AAU7XA80"/>
<dbReference type="SUPFAM" id="SSF53474">
    <property type="entry name" value="alpha/beta-Hydrolases"/>
    <property type="match status" value="1"/>
</dbReference>
<evidence type="ECO:0000256" key="4">
    <source>
        <dbReference type="SAM" id="SignalP"/>
    </source>
</evidence>
<dbReference type="InterPro" id="IPR016986">
    <property type="entry name" value="UCP031982_abhydr"/>
</dbReference>
<reference evidence="6" key="1">
    <citation type="submission" date="2024-06" db="EMBL/GenBank/DDBJ databases">
        <title>Methylostella associata gen. nov., sp. nov., a novel Ancalomicrobiaceae-affiliated facultatively methylotrophic bacteria that feed on methanotrophs of the genus Methylococcus.</title>
        <authorList>
            <person name="Saltykova V."/>
            <person name="Danilova O.V."/>
            <person name="Oshkin I.Y."/>
            <person name="Belova S.E."/>
            <person name="Pimenov N.V."/>
            <person name="Dedysh S.N."/>
        </authorList>
    </citation>
    <scope>NUCLEOTIDE SEQUENCE</scope>
    <source>
        <strain evidence="6">S20</strain>
    </source>
</reference>
<dbReference type="KEGG" id="mflg:ABS361_01455"/>
<gene>
    <name evidence="6" type="ORF">ABS361_01455</name>
</gene>
<protein>
    <submittedName>
        <fullName evidence="6">Prolyl oligopeptidase family serine peptidase</fullName>
    </submittedName>
</protein>
<dbReference type="GO" id="GO:0003847">
    <property type="term" value="F:1-alkyl-2-acetylglycerophosphocholine esterase activity"/>
    <property type="evidence" value="ECO:0007669"/>
    <property type="project" value="TreeGrafter"/>
</dbReference>
<dbReference type="PIRSF" id="PIRSF031982">
    <property type="entry name" value="UCP031982_abhydr"/>
    <property type="match status" value="1"/>
</dbReference>
<sequence>MNRPPFSTRALGIACRLGRKGVLGAMLSIGLAAAATPPVAAAEPLSVGMRSLTITTKEPGRVLPTLVWYPAGPGGEEVLIGDNPVIVGTHVRRDAPVAPGRHPLLLISHGSGGNGAGLSWLTTRLAARGYMVVAMNHPGTTSGDSNEKLTMELWHRPKDISATLDHLLAAPDLAPSIDPKAVGALGFSLGGYDVLALAGAEQRRFAFAEYCNRNRTMMGCAWLRRGGVDFAALDPRFDENHRDTRIRAVIAVDPAFTPSYDDKSLASVTVPVGVLNLGTPSTTPGIIEGRAIVDLMPNARLDRVPDAVHFSFLGICKPDAARLLAEAGDEPICTDVPGGRDRAALHDDMTAKIFNFLGRMLPVGH</sequence>
<dbReference type="PROSITE" id="PS51318">
    <property type="entry name" value="TAT"/>
    <property type="match status" value="1"/>
</dbReference>
<dbReference type="RefSeq" id="WP_407050091.1">
    <property type="nucleotide sequence ID" value="NZ_CP158568.1"/>
</dbReference>
<feature type="domain" description="Peptidase S9 prolyl oligopeptidase catalytic" evidence="5">
    <location>
        <begin position="119"/>
        <end position="208"/>
    </location>
</feature>